<dbReference type="RefSeq" id="WP_367994613.1">
    <property type="nucleotide sequence ID" value="NZ_JBFPJR010000023.1"/>
</dbReference>
<name>A0ABV3T3Y0_9ACTN</name>
<gene>
    <name evidence="1" type="ORF">AB3X52_13185</name>
</gene>
<accession>A0ABV3T3Y0</accession>
<dbReference type="Proteomes" id="UP001556631">
    <property type="component" value="Unassembled WGS sequence"/>
</dbReference>
<keyword evidence="2" id="KW-1185">Reference proteome</keyword>
<comment type="caution">
    <text evidence="1">The sequence shown here is derived from an EMBL/GenBank/DDBJ whole genome shotgun (WGS) entry which is preliminary data.</text>
</comment>
<evidence type="ECO:0000313" key="2">
    <source>
        <dbReference type="Proteomes" id="UP001556631"/>
    </source>
</evidence>
<reference evidence="1 2" key="1">
    <citation type="submission" date="2024-07" db="EMBL/GenBank/DDBJ databases">
        <authorList>
            <person name="Lee S."/>
            <person name="Kang M."/>
        </authorList>
    </citation>
    <scope>NUCLEOTIDE SEQUENCE [LARGE SCALE GENOMIC DNA]</scope>
    <source>
        <strain evidence="1 2">DS6</strain>
    </source>
</reference>
<proteinExistence type="predicted"/>
<dbReference type="EMBL" id="JBFPJR010000023">
    <property type="protein sequence ID" value="MEX0428579.1"/>
    <property type="molecule type" value="Genomic_DNA"/>
</dbReference>
<evidence type="ECO:0000313" key="1">
    <source>
        <dbReference type="EMBL" id="MEX0428579.1"/>
    </source>
</evidence>
<protein>
    <submittedName>
        <fullName evidence="1">Uncharacterized protein</fullName>
    </submittedName>
</protein>
<sequence>MPVLLEQDRFYVLTDDGPHRPVTRRVGEILSGVGPMNPFEGR</sequence>
<organism evidence="1 2">
    <name type="scientific">Nocardioides eburneus</name>
    <dbReference type="NCBI Taxonomy" id="3231482"/>
    <lineage>
        <taxon>Bacteria</taxon>
        <taxon>Bacillati</taxon>
        <taxon>Actinomycetota</taxon>
        <taxon>Actinomycetes</taxon>
        <taxon>Propionibacteriales</taxon>
        <taxon>Nocardioidaceae</taxon>
        <taxon>Nocardioides</taxon>
    </lineage>
</organism>